<protein>
    <recommendedName>
        <fullName evidence="6">Carboxylic ester hydrolase</fullName>
        <ecNumber evidence="6">3.1.1.-</ecNumber>
    </recommendedName>
</protein>
<dbReference type="PANTHER" id="PTHR43142:SF1">
    <property type="entry name" value="CARBOXYLIC ESTER HYDROLASE"/>
    <property type="match status" value="1"/>
</dbReference>
<dbReference type="InterPro" id="IPR019819">
    <property type="entry name" value="Carboxylesterase_B_CS"/>
</dbReference>
<gene>
    <name evidence="8" type="ORF">IPOD504_LOCUS4063</name>
</gene>
<feature type="signal peptide" evidence="6">
    <location>
        <begin position="1"/>
        <end position="20"/>
    </location>
</feature>
<dbReference type="PROSITE" id="PS00122">
    <property type="entry name" value="CARBOXYLESTERASE_B_1"/>
    <property type="match status" value="1"/>
</dbReference>
<keyword evidence="6" id="KW-0732">Signal</keyword>
<dbReference type="Gene3D" id="3.40.50.1820">
    <property type="entry name" value="alpha/beta hydrolase"/>
    <property type="match status" value="1"/>
</dbReference>
<dbReference type="PANTHER" id="PTHR43142">
    <property type="entry name" value="CARBOXYLIC ESTER HYDROLASE"/>
    <property type="match status" value="1"/>
</dbReference>
<dbReference type="Proteomes" id="UP000837857">
    <property type="component" value="Chromosome 14"/>
</dbReference>
<keyword evidence="4" id="KW-1015">Disulfide bond</keyword>
<comment type="similarity">
    <text evidence="1 6">Belongs to the type-B carboxylesterase/lipase family.</text>
</comment>
<dbReference type="EC" id="3.1.1.-" evidence="6"/>
<evidence type="ECO:0000256" key="5">
    <source>
        <dbReference type="ARBA" id="ARBA00023180"/>
    </source>
</evidence>
<dbReference type="InterPro" id="IPR029058">
    <property type="entry name" value="AB_hydrolase_fold"/>
</dbReference>
<dbReference type="Pfam" id="PF00135">
    <property type="entry name" value="COesterase"/>
    <property type="match status" value="1"/>
</dbReference>
<reference evidence="8" key="1">
    <citation type="submission" date="2022-03" db="EMBL/GenBank/DDBJ databases">
        <authorList>
            <person name="Martin H S."/>
        </authorList>
    </citation>
    <scope>NUCLEOTIDE SEQUENCE</scope>
</reference>
<dbReference type="InterPro" id="IPR019826">
    <property type="entry name" value="Carboxylesterase_B_AS"/>
</dbReference>
<evidence type="ECO:0000256" key="2">
    <source>
        <dbReference type="ARBA" id="ARBA00022487"/>
    </source>
</evidence>
<evidence type="ECO:0000256" key="6">
    <source>
        <dbReference type="RuleBase" id="RU361235"/>
    </source>
</evidence>
<feature type="non-terminal residue" evidence="8">
    <location>
        <position position="543"/>
    </location>
</feature>
<keyword evidence="3 6" id="KW-0378">Hydrolase</keyword>
<accession>A0ABN8I0W0</accession>
<keyword evidence="5" id="KW-0325">Glycoprotein</keyword>
<evidence type="ECO:0000256" key="3">
    <source>
        <dbReference type="ARBA" id="ARBA00022801"/>
    </source>
</evidence>
<proteinExistence type="inferred from homology"/>
<sequence>MRAKRWIVLWSLWAMRLVRQPTVTVQVRSGLLRGSIAPDGTHASYLGVPYATVDRRFQASKPVKEWNGVRDAYDEHIRCIQRFTPTTILGREEDCLTLNIYTPVHPSPQQQLRPVMVYIHGGGFRDGSGSPFLYGPEYLVKHGVILVTLNYRLEIIGFLCLGIKEAPGNAGLKDQVQALKWVRDNIRAFGGDPDSITLFGESAGSASVFYHLLSPMSKGLFHRAIMQSGSAMSPWSFQFEPLETASALARQLGFETHEPYELYRIFTNTSAQKLLSTRVPRTLGDLVLSENIFVPCVEKEIAGEDQFLTDFPYYLFSQGSYSKVPMIVGYNNAEGYMFAGKENETTLSNMNFHNSLPRDLSFPSTEERRRVAKKFEEIYMGDEKISKKTILKFAKYEGDSGITYPVTATIDMLLRNSTYPIYTYRFSYDGWMNIVKQLYGFRGAPGATHADELFYIFKLKLNLVQSLLELDMVERMSTMWTNFAKFGDPTPAAERLLSTKWPPTRRKDPRILVIDKKHKTAPLWDGETLLFWNETYSKYRRKS</sequence>
<name>A0ABN8I0W0_9NEOP</name>
<evidence type="ECO:0000313" key="9">
    <source>
        <dbReference type="Proteomes" id="UP000837857"/>
    </source>
</evidence>
<keyword evidence="2" id="KW-0719">Serine esterase</keyword>
<evidence type="ECO:0000256" key="4">
    <source>
        <dbReference type="ARBA" id="ARBA00023157"/>
    </source>
</evidence>
<evidence type="ECO:0000256" key="1">
    <source>
        <dbReference type="ARBA" id="ARBA00005964"/>
    </source>
</evidence>
<organism evidence="8 9">
    <name type="scientific">Iphiclides podalirius</name>
    <name type="common">scarce swallowtail</name>
    <dbReference type="NCBI Taxonomy" id="110791"/>
    <lineage>
        <taxon>Eukaryota</taxon>
        <taxon>Metazoa</taxon>
        <taxon>Ecdysozoa</taxon>
        <taxon>Arthropoda</taxon>
        <taxon>Hexapoda</taxon>
        <taxon>Insecta</taxon>
        <taxon>Pterygota</taxon>
        <taxon>Neoptera</taxon>
        <taxon>Endopterygota</taxon>
        <taxon>Lepidoptera</taxon>
        <taxon>Glossata</taxon>
        <taxon>Ditrysia</taxon>
        <taxon>Papilionoidea</taxon>
        <taxon>Papilionidae</taxon>
        <taxon>Papilioninae</taxon>
        <taxon>Iphiclides</taxon>
    </lineage>
</organism>
<evidence type="ECO:0000259" key="7">
    <source>
        <dbReference type="Pfam" id="PF00135"/>
    </source>
</evidence>
<dbReference type="PROSITE" id="PS00941">
    <property type="entry name" value="CARBOXYLESTERASE_B_2"/>
    <property type="match status" value="1"/>
</dbReference>
<dbReference type="InterPro" id="IPR002018">
    <property type="entry name" value="CarbesteraseB"/>
</dbReference>
<dbReference type="EMBL" id="OW152826">
    <property type="protein sequence ID" value="CAH2042748.1"/>
    <property type="molecule type" value="Genomic_DNA"/>
</dbReference>
<feature type="domain" description="Carboxylesterase type B" evidence="7">
    <location>
        <begin position="24"/>
        <end position="519"/>
    </location>
</feature>
<dbReference type="SUPFAM" id="SSF53474">
    <property type="entry name" value="alpha/beta-Hydrolases"/>
    <property type="match status" value="1"/>
</dbReference>
<keyword evidence="9" id="KW-1185">Reference proteome</keyword>
<evidence type="ECO:0000313" key="8">
    <source>
        <dbReference type="EMBL" id="CAH2042748.1"/>
    </source>
</evidence>
<feature type="chain" id="PRO_5044966052" description="Carboxylic ester hydrolase" evidence="6">
    <location>
        <begin position="21"/>
        <end position="543"/>
    </location>
</feature>